<dbReference type="Gene3D" id="3.40.50.10300">
    <property type="entry name" value="CoaB-like"/>
    <property type="match status" value="1"/>
</dbReference>
<protein>
    <submittedName>
        <fullName evidence="3">Phosphopantothenate--cysteine ligase</fullName>
    </submittedName>
</protein>
<organism evidence="3 4">
    <name type="scientific">Armadillidium nasatum</name>
    <dbReference type="NCBI Taxonomy" id="96803"/>
    <lineage>
        <taxon>Eukaryota</taxon>
        <taxon>Metazoa</taxon>
        <taxon>Ecdysozoa</taxon>
        <taxon>Arthropoda</taxon>
        <taxon>Crustacea</taxon>
        <taxon>Multicrustacea</taxon>
        <taxon>Malacostraca</taxon>
        <taxon>Eumalacostraca</taxon>
        <taxon>Peracarida</taxon>
        <taxon>Isopoda</taxon>
        <taxon>Oniscidea</taxon>
        <taxon>Crinocheta</taxon>
        <taxon>Armadillidiidae</taxon>
        <taxon>Armadillidium</taxon>
    </lineage>
</organism>
<dbReference type="Proteomes" id="UP000326759">
    <property type="component" value="Unassembled WGS sequence"/>
</dbReference>
<evidence type="ECO:0000259" key="2">
    <source>
        <dbReference type="Pfam" id="PF04127"/>
    </source>
</evidence>
<dbReference type="GO" id="GO:0016874">
    <property type="term" value="F:ligase activity"/>
    <property type="evidence" value="ECO:0007669"/>
    <property type="project" value="UniProtKB-KW"/>
</dbReference>
<comment type="similarity">
    <text evidence="1">Belongs to the PPC synthetase family.</text>
</comment>
<dbReference type="InterPro" id="IPR007085">
    <property type="entry name" value="DNA/pantothenate-metab_flavo_C"/>
</dbReference>
<keyword evidence="4" id="KW-1185">Reference proteome</keyword>
<dbReference type="EMBL" id="SEYY01018512">
    <property type="protein sequence ID" value="KAB7499262.1"/>
    <property type="molecule type" value="Genomic_DNA"/>
</dbReference>
<dbReference type="Pfam" id="PF04127">
    <property type="entry name" value="DFP"/>
    <property type="match status" value="2"/>
</dbReference>
<dbReference type="PANTHER" id="PTHR12290">
    <property type="entry name" value="CORNICHON-RELATED"/>
    <property type="match status" value="1"/>
</dbReference>
<accession>A0A5N5SZ05</accession>
<feature type="domain" description="DNA/pantothenate metabolism flavoprotein C-terminal" evidence="2">
    <location>
        <begin position="242"/>
        <end position="333"/>
    </location>
</feature>
<dbReference type="SUPFAM" id="SSF102645">
    <property type="entry name" value="CoaB-like"/>
    <property type="match status" value="1"/>
</dbReference>
<evidence type="ECO:0000313" key="3">
    <source>
        <dbReference type="EMBL" id="KAB7499262.1"/>
    </source>
</evidence>
<dbReference type="GO" id="GO:0015937">
    <property type="term" value="P:coenzyme A biosynthetic process"/>
    <property type="evidence" value="ECO:0007669"/>
    <property type="project" value="UniProtKB-ARBA"/>
</dbReference>
<keyword evidence="3" id="KW-0436">Ligase</keyword>
<proteinExistence type="inferred from homology"/>
<sequence length="381" mass="43086">MEESGFIQVDCVAKGGFVVLICDLRDTLWLDISGVNSLLFMGSSSDNVLYVIYIVNLHSPVSLEVTEKALVCHLQEVMGWEKFFQETPEPVNFKDKCISLEQFCQFHKSRERQLVLVTSGGTTVPLERNTVRFVDNFSSGTRGAATTEYFIALGYAVIFLNREKSVQPFERHLNTESLFGSITEDSDGNLCITGPNSQKIKSVYNQYKETKTKNLLLKITFLSLPEYLWLLRAASQTLNTHAPESLAVLAAAVSDFFIPQDDMTEHKIQSGGGPLSVTLQIVPKMLKPLVSIWGTNLYIVSFKLETDPNQLQKKAREALERYKHHLVVGNLLPTIRVCVTFVTRESEEDVKLTEENRQNGVEIEKLIVEKIHSLYKTYLKH</sequence>
<feature type="domain" description="DNA/pantothenate metabolism flavoprotein C-terminal" evidence="2">
    <location>
        <begin position="113"/>
        <end position="166"/>
    </location>
</feature>
<evidence type="ECO:0000313" key="4">
    <source>
        <dbReference type="Proteomes" id="UP000326759"/>
    </source>
</evidence>
<dbReference type="OrthoDB" id="70224at2759"/>
<dbReference type="InterPro" id="IPR035929">
    <property type="entry name" value="CoaB-like_sf"/>
</dbReference>
<dbReference type="AlphaFoldDB" id="A0A5N5SZ05"/>
<gene>
    <name evidence="3" type="primary">PPCS</name>
    <name evidence="3" type="ORF">Anas_09631</name>
</gene>
<reference evidence="3 4" key="1">
    <citation type="journal article" date="2019" name="PLoS Biol.">
        <title>Sex chromosomes control vertical transmission of feminizing Wolbachia symbionts in an isopod.</title>
        <authorList>
            <person name="Becking T."/>
            <person name="Chebbi M.A."/>
            <person name="Giraud I."/>
            <person name="Moumen B."/>
            <person name="Laverre T."/>
            <person name="Caubet Y."/>
            <person name="Peccoud J."/>
            <person name="Gilbert C."/>
            <person name="Cordaux R."/>
        </authorList>
    </citation>
    <scope>NUCLEOTIDE SEQUENCE [LARGE SCALE GENOMIC DNA]</scope>
    <source>
        <strain evidence="3">ANa2</strain>
        <tissue evidence="3">Whole body excluding digestive tract and cuticle</tissue>
    </source>
</reference>
<comment type="caution">
    <text evidence="3">The sequence shown here is derived from an EMBL/GenBank/DDBJ whole genome shotgun (WGS) entry which is preliminary data.</text>
</comment>
<name>A0A5N5SZ05_9CRUS</name>
<evidence type="ECO:0000256" key="1">
    <source>
        <dbReference type="ARBA" id="ARBA00005703"/>
    </source>
</evidence>